<gene>
    <name evidence="3" type="ORF">H9X71_07720</name>
</gene>
<evidence type="ECO:0000256" key="1">
    <source>
        <dbReference type="SAM" id="MobiDB-lite"/>
    </source>
</evidence>
<sequence>MDESDRESPVGFEELYDELLSTSDGDADSHLTDSSLLDEEDVAPGQVMNNEQATDDSDQSGSVRRAEVGNAASYSWVNRGSSSGTEMLRFNRDTELLHIYPMISRGSTHENPFDQIVELQIEAPGWDPDRHSVESDRYGLLRVLGLPKGFSAVWLFGLGIQRIYRGIVETIEEQTACSIVRFVTSEAEGPDRDVFCISLERFDAYRATVDRNRGRGNTAVRRVIEAERHNAVADLFGLTPTQPRYGRNPVIQALTEEVETGHVTSPEDRLTMVNETVLAAPQVAQESPQQFGRLREDIELVSLQVLIEQFERSLIGRSNEGFWQRFFTTNPFALQQLFSAPLLVLGGLVHVRGADALGQGGRIADFLCVNTVTRSAIVVEIKTPATRLMSASAYRGSGMATVYATSTELSGAVSQIQAQMESVSRDLKEVPQFGAIDKWHVRGAVVIGNVSTLNDEQRASFLRYREGLTAVSILGYDEVGERLKGLRDMLESPPTQENAFGDDDDSEDS</sequence>
<dbReference type="Pfam" id="PF14082">
    <property type="entry name" value="SduA_C"/>
    <property type="match status" value="1"/>
</dbReference>
<protein>
    <submittedName>
        <fullName evidence="3">DUF4263 domain-containing protein</fullName>
    </submittedName>
</protein>
<feature type="region of interest" description="Disordered" evidence="1">
    <location>
        <begin position="18"/>
        <end position="63"/>
    </location>
</feature>
<evidence type="ECO:0000259" key="2">
    <source>
        <dbReference type="Pfam" id="PF14082"/>
    </source>
</evidence>
<keyword evidence="4" id="KW-1185">Reference proteome</keyword>
<feature type="region of interest" description="Disordered" evidence="1">
    <location>
        <begin position="488"/>
        <end position="509"/>
    </location>
</feature>
<proteinExistence type="predicted"/>
<name>A0A7L7YYJ6_9MICO</name>
<dbReference type="EMBL" id="CP061274">
    <property type="protein sequence ID" value="QOD42542.1"/>
    <property type="molecule type" value="Genomic_DNA"/>
</dbReference>
<dbReference type="AlphaFoldDB" id="A0A7L7YYJ6"/>
<organism evidence="3 4">
    <name type="scientific">Clavibacter zhangzhiyongii</name>
    <dbReference type="NCBI Taxonomy" id="2768071"/>
    <lineage>
        <taxon>Bacteria</taxon>
        <taxon>Bacillati</taxon>
        <taxon>Actinomycetota</taxon>
        <taxon>Actinomycetes</taxon>
        <taxon>Micrococcales</taxon>
        <taxon>Microbacteriaceae</taxon>
        <taxon>Clavibacter</taxon>
    </lineage>
</organism>
<dbReference type="InterPro" id="IPR025359">
    <property type="entry name" value="SduA_C"/>
</dbReference>
<accession>A0A7L7YYJ6</accession>
<evidence type="ECO:0000313" key="3">
    <source>
        <dbReference type="EMBL" id="QOD42542.1"/>
    </source>
</evidence>
<dbReference type="Proteomes" id="UP000516660">
    <property type="component" value="Chromosome"/>
</dbReference>
<dbReference type="RefSeq" id="WP_191146570.1">
    <property type="nucleotide sequence ID" value="NZ_CP061274.1"/>
</dbReference>
<feature type="compositionally biased region" description="Acidic residues" evidence="1">
    <location>
        <begin position="500"/>
        <end position="509"/>
    </location>
</feature>
<evidence type="ECO:0000313" key="4">
    <source>
        <dbReference type="Proteomes" id="UP000516660"/>
    </source>
</evidence>
<dbReference type="KEGG" id="czh:H9X71_07720"/>
<feature type="domain" description="Shedu protein SduA C-terminal" evidence="2">
    <location>
        <begin position="318"/>
        <end position="478"/>
    </location>
</feature>
<reference evidence="3 4" key="1">
    <citation type="submission" date="2020-08" db="EMBL/GenBank/DDBJ databases">
        <title>Description of Clavibacter zhangzhiyonge sp. nov., a phytopathogenic actinobacterium isolated from barley seeds, causing leaf brown spot and decline.</title>
        <authorList>
            <person name="Tian Q."/>
            <person name="Chuan J."/>
            <person name="Zhao W."/>
            <person name="Li X."/>
        </authorList>
    </citation>
    <scope>NUCLEOTIDE SEQUENCE [LARGE SCALE GENOMIC DNA]</scope>
    <source>
        <strain evidence="3 4">DM1</strain>
    </source>
</reference>